<evidence type="ECO:0000256" key="1">
    <source>
        <dbReference type="ARBA" id="ARBA00023239"/>
    </source>
</evidence>
<dbReference type="AlphaFoldDB" id="A0A936ZMC7"/>
<dbReference type="Proteomes" id="UP000613011">
    <property type="component" value="Unassembled WGS sequence"/>
</dbReference>
<dbReference type="InterPro" id="IPR050772">
    <property type="entry name" value="Hydratase-Decarb/MhpD_sf"/>
</dbReference>
<dbReference type="GO" id="GO:0008684">
    <property type="term" value="F:2-oxopent-4-enoate hydratase activity"/>
    <property type="evidence" value="ECO:0007669"/>
    <property type="project" value="TreeGrafter"/>
</dbReference>
<gene>
    <name evidence="4" type="ORF">JI739_06130</name>
</gene>
<proteinExistence type="predicted"/>
<organism evidence="4 5">
    <name type="scientific">Ramlibacter aurantiacus</name>
    <dbReference type="NCBI Taxonomy" id="2801330"/>
    <lineage>
        <taxon>Bacteria</taxon>
        <taxon>Pseudomonadati</taxon>
        <taxon>Pseudomonadota</taxon>
        <taxon>Betaproteobacteria</taxon>
        <taxon>Burkholderiales</taxon>
        <taxon>Comamonadaceae</taxon>
        <taxon>Ramlibacter</taxon>
    </lineage>
</organism>
<dbReference type="PANTHER" id="PTHR30143:SF0">
    <property type="entry name" value="2-KETO-4-PENTENOATE HYDRATASE"/>
    <property type="match status" value="1"/>
</dbReference>
<dbReference type="PANTHER" id="PTHR30143">
    <property type="entry name" value="ACID HYDRATASE"/>
    <property type="match status" value="1"/>
</dbReference>
<keyword evidence="4" id="KW-0378">Hydrolase</keyword>
<protein>
    <submittedName>
        <fullName evidence="4">Fumarylacetoacetate hydrolase family protein</fullName>
    </submittedName>
</protein>
<dbReference type="GO" id="GO:0016787">
    <property type="term" value="F:hydrolase activity"/>
    <property type="evidence" value="ECO:0007669"/>
    <property type="project" value="UniProtKB-KW"/>
</dbReference>
<feature type="region of interest" description="Disordered" evidence="2">
    <location>
        <begin position="54"/>
        <end position="73"/>
    </location>
</feature>
<feature type="domain" description="Fumarylacetoacetase-like C-terminal" evidence="3">
    <location>
        <begin position="99"/>
        <end position="253"/>
    </location>
</feature>
<accession>A0A936ZMC7</accession>
<dbReference type="SUPFAM" id="SSF56529">
    <property type="entry name" value="FAH"/>
    <property type="match status" value="1"/>
</dbReference>
<keyword evidence="1" id="KW-0456">Lyase</keyword>
<sequence>MPANHEPIDTVALALARAWRGGPPADDHALQGRVTSLAQAYAVQERLLAQLGVPPEGPMHWKSGGPSRSEPMRHAPLPPAGVRACGAGLEGLHLRHRWIEAEVALRIGRDVGAEEARSLTVQQAGALVDRMCVSIELVDSRWQSGRDAPALLKVADLLVHGALVLGEFVPYAPGNWAAQECRVRLGDAPPRVFTGSLGVGDPAWVLPDWMRHVTRDGAPVRQGTVVSTGTWCGLLEAQPGERVLVEFPGIGAASVQC</sequence>
<dbReference type="GO" id="GO:0005737">
    <property type="term" value="C:cytoplasm"/>
    <property type="evidence" value="ECO:0007669"/>
    <property type="project" value="TreeGrafter"/>
</dbReference>
<dbReference type="Gene3D" id="3.90.850.10">
    <property type="entry name" value="Fumarylacetoacetase-like, C-terminal domain"/>
    <property type="match status" value="1"/>
</dbReference>
<name>A0A936ZMC7_9BURK</name>
<dbReference type="InterPro" id="IPR011234">
    <property type="entry name" value="Fumarylacetoacetase-like_C"/>
</dbReference>
<dbReference type="Pfam" id="PF01557">
    <property type="entry name" value="FAA_hydrolase"/>
    <property type="match status" value="1"/>
</dbReference>
<comment type="caution">
    <text evidence="4">The sequence shown here is derived from an EMBL/GenBank/DDBJ whole genome shotgun (WGS) entry which is preliminary data.</text>
</comment>
<dbReference type="EMBL" id="JAEQNA010000001">
    <property type="protein sequence ID" value="MBL0419920.1"/>
    <property type="molecule type" value="Genomic_DNA"/>
</dbReference>
<evidence type="ECO:0000313" key="5">
    <source>
        <dbReference type="Proteomes" id="UP000613011"/>
    </source>
</evidence>
<dbReference type="RefSeq" id="WP_201682918.1">
    <property type="nucleotide sequence ID" value="NZ_JAEQNA010000001.1"/>
</dbReference>
<evidence type="ECO:0000256" key="2">
    <source>
        <dbReference type="SAM" id="MobiDB-lite"/>
    </source>
</evidence>
<evidence type="ECO:0000259" key="3">
    <source>
        <dbReference type="Pfam" id="PF01557"/>
    </source>
</evidence>
<evidence type="ECO:0000313" key="4">
    <source>
        <dbReference type="EMBL" id="MBL0419920.1"/>
    </source>
</evidence>
<keyword evidence="5" id="KW-1185">Reference proteome</keyword>
<dbReference type="InterPro" id="IPR036663">
    <property type="entry name" value="Fumarylacetoacetase_C_sf"/>
</dbReference>
<reference evidence="4" key="1">
    <citation type="submission" date="2021-01" db="EMBL/GenBank/DDBJ databases">
        <title>Ramlibacter sp. strain AW1 16S ribosomal RNA gene Genome sequencing and assembly.</title>
        <authorList>
            <person name="Kang M."/>
        </authorList>
    </citation>
    <scope>NUCLEOTIDE SEQUENCE</scope>
    <source>
        <strain evidence="4">AW1</strain>
    </source>
</reference>